<proteinExistence type="predicted"/>
<feature type="domain" description="N-acetyltransferase" evidence="1">
    <location>
        <begin position="3"/>
        <end position="162"/>
    </location>
</feature>
<dbReference type="PANTHER" id="PTHR43617">
    <property type="entry name" value="L-AMINO ACID N-ACETYLTRANSFERASE"/>
    <property type="match status" value="1"/>
</dbReference>
<sequence>MKAAVRRGGPNDLAPALEAWRAAEEARRGGPASPEHGGGRVRAHMENPTAFLLVADGAEGLAGMAVGMQGLADDGAGPPVRGLCHVGAVFVHPSRWGEGIGGGLVDAVLAEARSQGYDRAQLWTHAENARAHRLYERRGFRRTGREGRDDFGETIVHYARGL</sequence>
<evidence type="ECO:0000259" key="1">
    <source>
        <dbReference type="PROSITE" id="PS51186"/>
    </source>
</evidence>
<dbReference type="InterPro" id="IPR050276">
    <property type="entry name" value="MshD_Acetyltransferase"/>
</dbReference>
<gene>
    <name evidence="2" type="ORF">AVDCRST_MAG05-4261</name>
</gene>
<dbReference type="CDD" id="cd04301">
    <property type="entry name" value="NAT_SF"/>
    <property type="match status" value="1"/>
</dbReference>
<name>A0A6J4TS25_9ACTN</name>
<dbReference type="EMBL" id="CADCVM010000467">
    <property type="protein sequence ID" value="CAA9529320.1"/>
    <property type="molecule type" value="Genomic_DNA"/>
</dbReference>
<dbReference type="InterPro" id="IPR016181">
    <property type="entry name" value="Acyl_CoA_acyltransferase"/>
</dbReference>
<dbReference type="AlphaFoldDB" id="A0A6J4TS25"/>
<dbReference type="Gene3D" id="3.40.630.30">
    <property type="match status" value="1"/>
</dbReference>
<evidence type="ECO:0000313" key="2">
    <source>
        <dbReference type="EMBL" id="CAA9529320.1"/>
    </source>
</evidence>
<organism evidence="2">
    <name type="scientific">uncultured Rubrobacteraceae bacterium</name>
    <dbReference type="NCBI Taxonomy" id="349277"/>
    <lineage>
        <taxon>Bacteria</taxon>
        <taxon>Bacillati</taxon>
        <taxon>Actinomycetota</taxon>
        <taxon>Rubrobacteria</taxon>
        <taxon>Rubrobacterales</taxon>
        <taxon>Rubrobacteraceae</taxon>
        <taxon>environmental samples</taxon>
    </lineage>
</organism>
<protein>
    <recommendedName>
        <fullName evidence="1">N-acetyltransferase domain-containing protein</fullName>
    </recommendedName>
</protein>
<reference evidence="2" key="1">
    <citation type="submission" date="2020-02" db="EMBL/GenBank/DDBJ databases">
        <authorList>
            <person name="Meier V. D."/>
        </authorList>
    </citation>
    <scope>NUCLEOTIDE SEQUENCE</scope>
    <source>
        <strain evidence="2">AVDCRST_MAG05</strain>
    </source>
</reference>
<dbReference type="GO" id="GO:0016747">
    <property type="term" value="F:acyltransferase activity, transferring groups other than amino-acyl groups"/>
    <property type="evidence" value="ECO:0007669"/>
    <property type="project" value="InterPro"/>
</dbReference>
<accession>A0A6J4TS25</accession>
<dbReference type="InterPro" id="IPR000182">
    <property type="entry name" value="GNAT_dom"/>
</dbReference>
<dbReference type="Pfam" id="PF00583">
    <property type="entry name" value="Acetyltransf_1"/>
    <property type="match status" value="1"/>
</dbReference>
<dbReference type="SUPFAM" id="SSF55729">
    <property type="entry name" value="Acyl-CoA N-acyltransferases (Nat)"/>
    <property type="match status" value="1"/>
</dbReference>
<dbReference type="PROSITE" id="PS51186">
    <property type="entry name" value="GNAT"/>
    <property type="match status" value="1"/>
</dbReference>